<feature type="binding site" evidence="6">
    <location>
        <position position="309"/>
    </location>
    <ligand>
        <name>S-adenosyl-L-methionine</name>
        <dbReference type="ChEBI" id="CHEBI:59789"/>
    </ligand>
</feature>
<dbReference type="Gene3D" id="3.40.50.150">
    <property type="entry name" value="Vaccinia Virus protein VP39"/>
    <property type="match status" value="1"/>
</dbReference>
<dbReference type="Gene3D" id="2.70.160.11">
    <property type="entry name" value="Hnrnp arginine n-methyltransferase1"/>
    <property type="match status" value="1"/>
</dbReference>
<dbReference type="InterPro" id="IPR035247">
    <property type="entry name" value="PRMT5_TIM"/>
</dbReference>
<feature type="site" description="Critical for specifying symmetric addition of methyl groups" evidence="7">
    <location>
        <position position="312"/>
    </location>
</feature>
<evidence type="ECO:0000256" key="7">
    <source>
        <dbReference type="PIRSR" id="PIRSR015894-3"/>
    </source>
</evidence>
<dbReference type="AlphaFoldDB" id="A0A1S3CXG3"/>
<keyword evidence="1 4" id="KW-0489">Methyltransferase</keyword>
<keyword evidence="11" id="KW-1185">Reference proteome</keyword>
<dbReference type="KEGG" id="dci:103507092"/>
<dbReference type="InterPro" id="IPR029063">
    <property type="entry name" value="SAM-dependent_MTases_sf"/>
</dbReference>
<feature type="domain" description="PRMT5 oligomerisation" evidence="10">
    <location>
        <begin position="453"/>
        <end position="622"/>
    </location>
</feature>
<evidence type="ECO:0000256" key="4">
    <source>
        <dbReference type="PIRNR" id="PIRNR015894"/>
    </source>
</evidence>
<reference evidence="12" key="1">
    <citation type="submission" date="2025-08" db="UniProtKB">
        <authorList>
            <consortium name="RefSeq"/>
        </authorList>
    </citation>
    <scope>IDENTIFICATION</scope>
</reference>
<dbReference type="PaxDb" id="121845-A0A1S3CXG3"/>
<sequence length="626" mass="72591">MSQAKIAVSVGLEYPTCYNIQSQIESLAAECFDYAVLPLVHPRFARHKDVDRYRVFGLPEAQVQSLSSICPQWLKLIVCDIQCKLKDFESKYVERRDHAKDLLHQELEYITYLGIPFIVVSLDQPDFCNFARTLYAHSEKNMSYTAWIKVPIRPVDTSMLRQQEEEPSSQDTWRWWNMFRSVTNYHSKFELALEINGDICDDHELTRWLGEPLRCVFIPTHVFQTNKAGYPVLNASLANFIKKILEKNLQVVIQGVNRHQSYLHYVQYMQYLKKSSHSDDPLSMAAQDFEDYLQFPLQPLANDLSSFTYEVFEKDPIKYIRYQEAVQQALLDRVSPEQADTVVTTIMVVGAGRGPLVTASLNAAKEANRKVRVYAVEKNMSAVVGLKYKKEEQWAQSDVTIVSEDMRTWNAPEKADIMVSELLGSFGDNELSPECLYAAQKYLKEDGISIPYNYTSYIAPIMSHKLFTQVKSSMIKEHQHPLYRFEQPYVVYQRNKYNIAPPQPCFTFVHPSEDKDPDNSRYTKATFIAEQDSVLHGIAGYFDTFLYKDINLSIHPDTLSPGLISWFPVLFPIHEPIQLKTNDEIEVHFWRLCDNVKVWYEWLVTKPTPSPIYNLDGRSYKMMKIL</sequence>
<evidence type="ECO:0000259" key="8">
    <source>
        <dbReference type="Pfam" id="PF05185"/>
    </source>
</evidence>
<evidence type="ECO:0000313" key="12">
    <source>
        <dbReference type="RefSeq" id="XP_008469757.1"/>
    </source>
</evidence>
<organism evidence="11 12">
    <name type="scientific">Diaphorina citri</name>
    <name type="common">Asian citrus psyllid</name>
    <dbReference type="NCBI Taxonomy" id="121845"/>
    <lineage>
        <taxon>Eukaryota</taxon>
        <taxon>Metazoa</taxon>
        <taxon>Ecdysozoa</taxon>
        <taxon>Arthropoda</taxon>
        <taxon>Hexapoda</taxon>
        <taxon>Insecta</taxon>
        <taxon>Pterygota</taxon>
        <taxon>Neoptera</taxon>
        <taxon>Paraneoptera</taxon>
        <taxon>Hemiptera</taxon>
        <taxon>Sternorrhyncha</taxon>
        <taxon>Psylloidea</taxon>
        <taxon>Psyllidae</taxon>
        <taxon>Diaphorininae</taxon>
        <taxon>Diaphorina</taxon>
    </lineage>
</organism>
<dbReference type="Pfam" id="PF17285">
    <property type="entry name" value="PRMT5_TIM"/>
    <property type="match status" value="1"/>
</dbReference>
<dbReference type="InterPro" id="IPR035075">
    <property type="entry name" value="PRMT5"/>
</dbReference>
<feature type="domain" description="PRMT5 arginine-N-methyltransferase" evidence="8">
    <location>
        <begin position="285"/>
        <end position="450"/>
    </location>
</feature>
<evidence type="ECO:0000259" key="9">
    <source>
        <dbReference type="Pfam" id="PF17285"/>
    </source>
</evidence>
<dbReference type="InterPro" id="IPR035248">
    <property type="entry name" value="PRMT5_C"/>
</dbReference>
<proteinExistence type="inferred from homology"/>
<dbReference type="FunFam" id="2.70.160.11:FF:000003">
    <property type="entry name" value="Protein arginine N-methyltransferase 5"/>
    <property type="match status" value="1"/>
</dbReference>
<dbReference type="InterPro" id="IPR025799">
    <property type="entry name" value="Arg_MeTrfase"/>
</dbReference>
<evidence type="ECO:0000259" key="10">
    <source>
        <dbReference type="Pfam" id="PF17286"/>
    </source>
</evidence>
<keyword evidence="2 4" id="KW-0808">Transferase</keyword>
<feature type="binding site" evidence="6">
    <location>
        <begin position="318"/>
        <end position="319"/>
    </location>
    <ligand>
        <name>S-adenosyl-L-methionine</name>
        <dbReference type="ChEBI" id="CHEBI:59789"/>
    </ligand>
</feature>
<dbReference type="Pfam" id="PF05185">
    <property type="entry name" value="PRMT5"/>
    <property type="match status" value="1"/>
</dbReference>
<dbReference type="GO" id="GO:0032259">
    <property type="term" value="P:methylation"/>
    <property type="evidence" value="ECO:0007669"/>
    <property type="project" value="UniProtKB-KW"/>
</dbReference>
<evidence type="ECO:0000256" key="1">
    <source>
        <dbReference type="ARBA" id="ARBA00022603"/>
    </source>
</evidence>
<evidence type="ECO:0000256" key="3">
    <source>
        <dbReference type="ARBA" id="ARBA00022691"/>
    </source>
</evidence>
<gene>
    <name evidence="12" type="primary">LOC103507092</name>
</gene>
<dbReference type="Proteomes" id="UP000079169">
    <property type="component" value="Unplaced"/>
</dbReference>
<dbReference type="InterPro" id="IPR007857">
    <property type="entry name" value="Arg_MeTrfase_PRMT5"/>
</dbReference>
<comment type="similarity">
    <text evidence="4">Belongs to the class I-like SAM-binding methyltransferase superfamily.</text>
</comment>
<dbReference type="GeneID" id="103507092"/>
<dbReference type="Pfam" id="PF17286">
    <property type="entry name" value="PRMT5_C"/>
    <property type="match status" value="1"/>
</dbReference>
<dbReference type="PANTHER" id="PTHR10738:SF0">
    <property type="entry name" value="PROTEIN ARGININE N-METHYLTRANSFERASE 5"/>
    <property type="match status" value="1"/>
</dbReference>
<protein>
    <recommendedName>
        <fullName evidence="4">Protein arginine N-methyltransferase</fullName>
    </recommendedName>
</protein>
<accession>A0A1S3CXG3</accession>
<feature type="binding site" evidence="6">
    <location>
        <begin position="405"/>
        <end position="406"/>
    </location>
    <ligand>
        <name>S-adenosyl-L-methionine</name>
        <dbReference type="ChEBI" id="CHEBI:59789"/>
    </ligand>
</feature>
<dbReference type="PANTHER" id="PTHR10738">
    <property type="entry name" value="PROTEIN ARGININE N-METHYLTRANSFERASE 5"/>
    <property type="match status" value="1"/>
</dbReference>
<feature type="active site" description="Proton donor/acceptor" evidence="5">
    <location>
        <position position="421"/>
    </location>
</feature>
<evidence type="ECO:0000313" key="11">
    <source>
        <dbReference type="Proteomes" id="UP000079169"/>
    </source>
</evidence>
<feature type="active site" description="Proton donor/acceptor" evidence="5">
    <location>
        <position position="430"/>
    </location>
</feature>
<dbReference type="GO" id="GO:0006355">
    <property type="term" value="P:regulation of DNA-templated transcription"/>
    <property type="evidence" value="ECO:0007669"/>
    <property type="project" value="TreeGrafter"/>
</dbReference>
<dbReference type="Gene3D" id="3.20.20.150">
    <property type="entry name" value="Divalent-metal-dependent TIM barrel enzymes"/>
    <property type="match status" value="1"/>
</dbReference>
<evidence type="ECO:0000256" key="2">
    <source>
        <dbReference type="ARBA" id="ARBA00022679"/>
    </source>
</evidence>
<dbReference type="GO" id="GO:0005829">
    <property type="term" value="C:cytosol"/>
    <property type="evidence" value="ECO:0007669"/>
    <property type="project" value="TreeGrafter"/>
</dbReference>
<dbReference type="SUPFAM" id="SSF53335">
    <property type="entry name" value="S-adenosyl-L-methionine-dependent methyltransferases"/>
    <property type="match status" value="1"/>
</dbReference>
<feature type="domain" description="PRMT5 TIM barrel" evidence="9">
    <location>
        <begin position="32"/>
        <end position="274"/>
    </location>
</feature>
<dbReference type="OMA" id="IKYAWYE"/>
<evidence type="ECO:0000256" key="6">
    <source>
        <dbReference type="PIRSR" id="PIRSR015894-2"/>
    </source>
</evidence>
<keyword evidence="3 4" id="KW-0949">S-adenosyl-L-methionine</keyword>
<feature type="binding site" evidence="6">
    <location>
        <position position="377"/>
    </location>
    <ligand>
        <name>S-adenosyl-L-methionine</name>
        <dbReference type="ChEBI" id="CHEBI:59789"/>
    </ligand>
</feature>
<dbReference type="CTD" id="36809"/>
<dbReference type="GO" id="GO:0005634">
    <property type="term" value="C:nucleus"/>
    <property type="evidence" value="ECO:0007669"/>
    <property type="project" value="TreeGrafter"/>
</dbReference>
<dbReference type="GO" id="GO:0016274">
    <property type="term" value="F:protein-arginine N-methyltransferase activity"/>
    <property type="evidence" value="ECO:0007669"/>
    <property type="project" value="InterPro"/>
</dbReference>
<dbReference type="PIRSF" id="PIRSF015894">
    <property type="entry name" value="Skb1_MeTrfase"/>
    <property type="match status" value="1"/>
</dbReference>
<dbReference type="PROSITE" id="PS51678">
    <property type="entry name" value="SAM_MT_PRMT"/>
    <property type="match status" value="1"/>
</dbReference>
<dbReference type="STRING" id="121845.A0A1S3CXG3"/>
<evidence type="ECO:0000256" key="5">
    <source>
        <dbReference type="PIRSR" id="PIRSR015894-1"/>
    </source>
</evidence>
<name>A0A1S3CXG3_DIACI</name>
<dbReference type="RefSeq" id="XP_008469757.1">
    <property type="nucleotide sequence ID" value="XM_008471535.3"/>
</dbReference>